<evidence type="ECO:0000313" key="2">
    <source>
        <dbReference type="EMBL" id="CAG8973115.1"/>
    </source>
</evidence>
<dbReference type="PANTHER" id="PTHR40265">
    <property type="entry name" value="BLL2707 PROTEIN"/>
    <property type="match status" value="1"/>
</dbReference>
<sequence length="173" mass="18990">MGPSLDHILILLPYETLNSLPSSLTDNFTISPGGAHSDGLTENKLIIFRDGSYIELIAFTPFADESGGRSTHWWADFEGVNSRLGGVSGIQYEKPRAGARIRPDGQKVEWFVTFPKIGGESGISQRGVLPFFCHDVTDRRLRVPLDEENVTHPCGALGVEGFNVFVGEKEADR</sequence>
<accession>A0A9N9LD47</accession>
<feature type="domain" description="Glyoxalase-like" evidence="1">
    <location>
        <begin position="5"/>
        <end position="170"/>
    </location>
</feature>
<comment type="caution">
    <text evidence="2">The sequence shown here is derived from an EMBL/GenBank/DDBJ whole genome shotgun (WGS) entry which is preliminary data.</text>
</comment>
<evidence type="ECO:0000313" key="3">
    <source>
        <dbReference type="Proteomes" id="UP000701801"/>
    </source>
</evidence>
<dbReference type="Proteomes" id="UP000701801">
    <property type="component" value="Unassembled WGS sequence"/>
</dbReference>
<name>A0A9N9LD47_9HELO</name>
<evidence type="ECO:0000259" key="1">
    <source>
        <dbReference type="Pfam" id="PF13468"/>
    </source>
</evidence>
<reference evidence="2" key="1">
    <citation type="submission" date="2021-07" db="EMBL/GenBank/DDBJ databases">
        <authorList>
            <person name="Durling M."/>
        </authorList>
    </citation>
    <scope>NUCLEOTIDE SEQUENCE</scope>
</reference>
<dbReference type="OrthoDB" id="408973at2759"/>
<dbReference type="AlphaFoldDB" id="A0A9N9LD47"/>
<keyword evidence="3" id="KW-1185">Reference proteome</keyword>
<organism evidence="2 3">
    <name type="scientific">Hymenoscyphus albidus</name>
    <dbReference type="NCBI Taxonomy" id="595503"/>
    <lineage>
        <taxon>Eukaryota</taxon>
        <taxon>Fungi</taxon>
        <taxon>Dikarya</taxon>
        <taxon>Ascomycota</taxon>
        <taxon>Pezizomycotina</taxon>
        <taxon>Leotiomycetes</taxon>
        <taxon>Helotiales</taxon>
        <taxon>Helotiaceae</taxon>
        <taxon>Hymenoscyphus</taxon>
    </lineage>
</organism>
<dbReference type="PANTHER" id="PTHR40265:SF1">
    <property type="entry name" value="GLYOXALASE-LIKE DOMAIN-CONTAINING PROTEIN"/>
    <property type="match status" value="1"/>
</dbReference>
<dbReference type="InterPro" id="IPR025870">
    <property type="entry name" value="Glyoxalase-like_dom"/>
</dbReference>
<dbReference type="EMBL" id="CAJVRM010000063">
    <property type="protein sequence ID" value="CAG8973115.1"/>
    <property type="molecule type" value="Genomic_DNA"/>
</dbReference>
<gene>
    <name evidence="2" type="ORF">HYALB_00007592</name>
</gene>
<dbReference type="Gene3D" id="3.10.180.10">
    <property type="entry name" value="2,3-Dihydroxybiphenyl 1,2-Dioxygenase, domain 1"/>
    <property type="match status" value="1"/>
</dbReference>
<protein>
    <recommendedName>
        <fullName evidence="1">Glyoxalase-like domain-containing protein</fullName>
    </recommendedName>
</protein>
<dbReference type="Pfam" id="PF13468">
    <property type="entry name" value="Glyoxalase_3"/>
    <property type="match status" value="1"/>
</dbReference>
<proteinExistence type="predicted"/>
<dbReference type="InterPro" id="IPR029068">
    <property type="entry name" value="Glyas_Bleomycin-R_OHBP_Dase"/>
</dbReference>